<name>A0A6S7I3Y3_PARCT</name>
<protein>
    <submittedName>
        <fullName evidence="1">Uncharacterized protein</fullName>
    </submittedName>
</protein>
<dbReference type="EMBL" id="CACRXK020004003">
    <property type="protein sequence ID" value="CAB4001102.1"/>
    <property type="molecule type" value="Genomic_DNA"/>
</dbReference>
<sequence>MKKNEGPGHSVMSMTPTLHPVVTSRTLKLYCWLAHRTEPRWRPFCRFWSLSPQTSPLHTANFSKMGSWDAEEDSQTLVIIMVHR</sequence>
<dbReference type="AlphaFoldDB" id="A0A6S7I3Y3"/>
<accession>A0A6S7I3Y3</accession>
<evidence type="ECO:0000313" key="1">
    <source>
        <dbReference type="EMBL" id="CAB4001102.1"/>
    </source>
</evidence>
<keyword evidence="2" id="KW-1185">Reference proteome</keyword>
<proteinExistence type="predicted"/>
<reference evidence="1" key="1">
    <citation type="submission" date="2020-04" db="EMBL/GenBank/DDBJ databases">
        <authorList>
            <person name="Alioto T."/>
            <person name="Alioto T."/>
            <person name="Gomez Garrido J."/>
        </authorList>
    </citation>
    <scope>NUCLEOTIDE SEQUENCE</scope>
    <source>
        <strain evidence="1">A484AB</strain>
    </source>
</reference>
<evidence type="ECO:0000313" key="2">
    <source>
        <dbReference type="Proteomes" id="UP001152795"/>
    </source>
</evidence>
<dbReference type="Proteomes" id="UP001152795">
    <property type="component" value="Unassembled WGS sequence"/>
</dbReference>
<gene>
    <name evidence="1" type="ORF">PACLA_8A038013</name>
</gene>
<comment type="caution">
    <text evidence="1">The sequence shown here is derived from an EMBL/GenBank/DDBJ whole genome shotgun (WGS) entry which is preliminary data.</text>
</comment>
<organism evidence="1 2">
    <name type="scientific">Paramuricea clavata</name>
    <name type="common">Red gorgonian</name>
    <name type="synonym">Violescent sea-whip</name>
    <dbReference type="NCBI Taxonomy" id="317549"/>
    <lineage>
        <taxon>Eukaryota</taxon>
        <taxon>Metazoa</taxon>
        <taxon>Cnidaria</taxon>
        <taxon>Anthozoa</taxon>
        <taxon>Octocorallia</taxon>
        <taxon>Malacalcyonacea</taxon>
        <taxon>Plexauridae</taxon>
        <taxon>Paramuricea</taxon>
    </lineage>
</organism>